<comment type="catalytic activity">
    <reaction evidence="8">
        <text>adenosine + phosphate = alpha-D-ribose 1-phosphate + adenine</text>
        <dbReference type="Rhea" id="RHEA:27642"/>
        <dbReference type="ChEBI" id="CHEBI:16335"/>
        <dbReference type="ChEBI" id="CHEBI:16708"/>
        <dbReference type="ChEBI" id="CHEBI:43474"/>
        <dbReference type="ChEBI" id="CHEBI:57720"/>
        <dbReference type="EC" id="2.4.2.1"/>
    </reaction>
    <physiologicalReaction direction="left-to-right" evidence="8">
        <dbReference type="Rhea" id="RHEA:27643"/>
    </physiologicalReaction>
</comment>
<dbReference type="InterPro" id="IPR003730">
    <property type="entry name" value="Cu_polyphenol_OxRdtase"/>
</dbReference>
<dbReference type="InterPro" id="IPR038371">
    <property type="entry name" value="Cu_polyphenol_OxRdtase_sf"/>
</dbReference>
<evidence type="ECO:0000313" key="11">
    <source>
        <dbReference type="Proteomes" id="UP000605201"/>
    </source>
</evidence>
<dbReference type="GO" id="GO:0017061">
    <property type="term" value="F:S-methyl-5-thioadenosine phosphorylase activity"/>
    <property type="evidence" value="ECO:0007669"/>
    <property type="project" value="UniProtKB-EC"/>
</dbReference>
<comment type="catalytic activity">
    <reaction evidence="7">
        <text>adenosine + H2O + H(+) = inosine + NH4(+)</text>
        <dbReference type="Rhea" id="RHEA:24408"/>
        <dbReference type="ChEBI" id="CHEBI:15377"/>
        <dbReference type="ChEBI" id="CHEBI:15378"/>
        <dbReference type="ChEBI" id="CHEBI:16335"/>
        <dbReference type="ChEBI" id="CHEBI:17596"/>
        <dbReference type="ChEBI" id="CHEBI:28938"/>
        <dbReference type="EC" id="3.5.4.4"/>
    </reaction>
    <physiologicalReaction direction="left-to-right" evidence="7">
        <dbReference type="Rhea" id="RHEA:24409"/>
    </physiologicalReaction>
</comment>
<evidence type="ECO:0000256" key="5">
    <source>
        <dbReference type="ARBA" id="ARBA00022801"/>
    </source>
</evidence>
<dbReference type="Gene3D" id="3.60.140.10">
    <property type="entry name" value="CNF1/YfiH-like putative cysteine hydrolases"/>
    <property type="match status" value="1"/>
</dbReference>
<dbReference type="PANTHER" id="PTHR30616">
    <property type="entry name" value="UNCHARACTERIZED PROTEIN YFIH"/>
    <property type="match status" value="1"/>
</dbReference>
<dbReference type="SUPFAM" id="SSF64438">
    <property type="entry name" value="CNF1/YfiH-like putative cysteine hydrolases"/>
    <property type="match status" value="1"/>
</dbReference>
<dbReference type="InterPro" id="IPR011324">
    <property type="entry name" value="Cytotoxic_necrot_fac-like_cat"/>
</dbReference>
<comment type="similarity">
    <text evidence="2">Belongs to the purine nucleoside phosphorylase YfiH/LACC1 family.</text>
</comment>
<dbReference type="Pfam" id="PF02578">
    <property type="entry name" value="Cu-oxidase_4"/>
    <property type="match status" value="1"/>
</dbReference>
<evidence type="ECO:0000313" key="10">
    <source>
        <dbReference type="EMBL" id="MBC8431243.1"/>
    </source>
</evidence>
<dbReference type="GO" id="GO:0016787">
    <property type="term" value="F:hydrolase activity"/>
    <property type="evidence" value="ECO:0007669"/>
    <property type="project" value="UniProtKB-KW"/>
</dbReference>
<evidence type="ECO:0000256" key="6">
    <source>
        <dbReference type="ARBA" id="ARBA00022833"/>
    </source>
</evidence>
<name>A0A8J6TPR6_9BACT</name>
<protein>
    <submittedName>
        <fullName evidence="10">Laccase domain-containing protein</fullName>
    </submittedName>
</protein>
<evidence type="ECO:0000256" key="4">
    <source>
        <dbReference type="ARBA" id="ARBA00022723"/>
    </source>
</evidence>
<dbReference type="Proteomes" id="UP000605201">
    <property type="component" value="Unassembled WGS sequence"/>
</dbReference>
<evidence type="ECO:0000256" key="9">
    <source>
        <dbReference type="ARBA" id="ARBA00049893"/>
    </source>
</evidence>
<sequence length="280" mass="30873">MIEKHIDGVSFFQFPKLTGLADVRHGIFTRNAGESIGVYRSLNVSFGVGDESRNVKQNRRIISRCIGGGDLVFIDQVHGTRVLTFNNESEVGNAVAADDFSQDSHAYIKHGKNGDNASGSSDNLVGDAMVTNVRGKFLAMQVADCQSVLMYEPVRQVIANVHAGWRGSIKNIVGRTIKTMERKFGCCSRNIVAGISPSLGSCCAQFVNYQKEIPAMYWKYKDDRDHFDFWSISRDQLCDAGVLIENIDVSQVCTKCDTGNFFSFRGEKNTGRFASVIGLA</sequence>
<keyword evidence="6" id="KW-0862">Zinc</keyword>
<evidence type="ECO:0000256" key="7">
    <source>
        <dbReference type="ARBA" id="ARBA00047989"/>
    </source>
</evidence>
<organism evidence="10 11">
    <name type="scientific">Candidatus Desulfatibia vada</name>
    <dbReference type="NCBI Taxonomy" id="2841696"/>
    <lineage>
        <taxon>Bacteria</taxon>
        <taxon>Pseudomonadati</taxon>
        <taxon>Thermodesulfobacteriota</taxon>
        <taxon>Desulfobacteria</taxon>
        <taxon>Desulfobacterales</taxon>
        <taxon>Desulfobacterales incertae sedis</taxon>
        <taxon>Candidatus Desulfatibia</taxon>
    </lineage>
</organism>
<evidence type="ECO:0000256" key="1">
    <source>
        <dbReference type="ARBA" id="ARBA00000553"/>
    </source>
</evidence>
<reference evidence="10 11" key="1">
    <citation type="submission" date="2020-08" db="EMBL/GenBank/DDBJ databases">
        <title>Bridging the membrane lipid divide: bacteria of the FCB group superphylum have the potential to synthesize archaeal ether lipids.</title>
        <authorList>
            <person name="Villanueva L."/>
            <person name="Von Meijenfeldt F.A.B."/>
            <person name="Westbye A.B."/>
            <person name="Yadav S."/>
            <person name="Hopmans E.C."/>
            <person name="Dutilh B.E."/>
            <person name="Sinninghe Damste J.S."/>
        </authorList>
    </citation>
    <scope>NUCLEOTIDE SEQUENCE [LARGE SCALE GENOMIC DNA]</scope>
    <source>
        <strain evidence="10">NIOZ-UU17</strain>
    </source>
</reference>
<comment type="catalytic activity">
    <reaction evidence="1">
        <text>inosine + phosphate = alpha-D-ribose 1-phosphate + hypoxanthine</text>
        <dbReference type="Rhea" id="RHEA:27646"/>
        <dbReference type="ChEBI" id="CHEBI:17368"/>
        <dbReference type="ChEBI" id="CHEBI:17596"/>
        <dbReference type="ChEBI" id="CHEBI:43474"/>
        <dbReference type="ChEBI" id="CHEBI:57720"/>
        <dbReference type="EC" id="2.4.2.1"/>
    </reaction>
    <physiologicalReaction direction="left-to-right" evidence="1">
        <dbReference type="Rhea" id="RHEA:27647"/>
    </physiologicalReaction>
</comment>
<evidence type="ECO:0000256" key="8">
    <source>
        <dbReference type="ARBA" id="ARBA00048968"/>
    </source>
</evidence>
<comment type="caution">
    <text evidence="10">The sequence shown here is derived from an EMBL/GenBank/DDBJ whole genome shotgun (WGS) entry which is preliminary data.</text>
</comment>
<dbReference type="GO" id="GO:0005507">
    <property type="term" value="F:copper ion binding"/>
    <property type="evidence" value="ECO:0007669"/>
    <property type="project" value="TreeGrafter"/>
</dbReference>
<dbReference type="EMBL" id="JACNIG010000124">
    <property type="protein sequence ID" value="MBC8431243.1"/>
    <property type="molecule type" value="Genomic_DNA"/>
</dbReference>
<evidence type="ECO:0000256" key="2">
    <source>
        <dbReference type="ARBA" id="ARBA00007353"/>
    </source>
</evidence>
<comment type="catalytic activity">
    <reaction evidence="9">
        <text>S-methyl-5'-thioadenosine + phosphate = 5-(methylsulfanyl)-alpha-D-ribose 1-phosphate + adenine</text>
        <dbReference type="Rhea" id="RHEA:11852"/>
        <dbReference type="ChEBI" id="CHEBI:16708"/>
        <dbReference type="ChEBI" id="CHEBI:17509"/>
        <dbReference type="ChEBI" id="CHEBI:43474"/>
        <dbReference type="ChEBI" id="CHEBI:58533"/>
        <dbReference type="EC" id="2.4.2.28"/>
    </reaction>
    <physiologicalReaction direction="left-to-right" evidence="9">
        <dbReference type="Rhea" id="RHEA:11853"/>
    </physiologicalReaction>
</comment>
<accession>A0A8J6TPR6</accession>
<keyword evidence="3" id="KW-0808">Transferase</keyword>
<keyword evidence="4" id="KW-0479">Metal-binding</keyword>
<proteinExistence type="inferred from homology"/>
<evidence type="ECO:0000256" key="3">
    <source>
        <dbReference type="ARBA" id="ARBA00022679"/>
    </source>
</evidence>
<dbReference type="PANTHER" id="PTHR30616:SF2">
    <property type="entry name" value="PURINE NUCLEOSIDE PHOSPHORYLASE LACC1"/>
    <property type="match status" value="1"/>
</dbReference>
<dbReference type="AlphaFoldDB" id="A0A8J6TPR6"/>
<dbReference type="CDD" id="cd16833">
    <property type="entry name" value="YfiH"/>
    <property type="match status" value="1"/>
</dbReference>
<gene>
    <name evidence="10" type="ORF">H8D96_04930</name>
</gene>
<keyword evidence="5" id="KW-0378">Hydrolase</keyword>